<gene>
    <name evidence="1" type="ORF">PG991_014838</name>
</gene>
<evidence type="ECO:0000313" key="1">
    <source>
        <dbReference type="EMBL" id="KAK7999163.1"/>
    </source>
</evidence>
<evidence type="ECO:0000313" key="2">
    <source>
        <dbReference type="Proteomes" id="UP001396898"/>
    </source>
</evidence>
<dbReference type="EMBL" id="JAQQWI010000019">
    <property type="protein sequence ID" value="KAK7999163.1"/>
    <property type="molecule type" value="Genomic_DNA"/>
</dbReference>
<name>A0ABR1R4P1_9PEZI</name>
<reference evidence="1 2" key="1">
    <citation type="submission" date="2023-01" db="EMBL/GenBank/DDBJ databases">
        <title>Analysis of 21 Apiospora genomes using comparative genomics revels a genus with tremendous synthesis potential of carbohydrate active enzymes and secondary metabolites.</title>
        <authorList>
            <person name="Sorensen T."/>
        </authorList>
    </citation>
    <scope>NUCLEOTIDE SEQUENCE [LARGE SCALE GENOMIC DNA]</scope>
    <source>
        <strain evidence="1 2">CBS 20057</strain>
    </source>
</reference>
<dbReference type="SUPFAM" id="SSF52777">
    <property type="entry name" value="CoA-dependent acyltransferases"/>
    <property type="match status" value="1"/>
</dbReference>
<comment type="caution">
    <text evidence="1">The sequence shown here is derived from an EMBL/GenBank/DDBJ whole genome shotgun (WGS) entry which is preliminary data.</text>
</comment>
<keyword evidence="2" id="KW-1185">Reference proteome</keyword>
<dbReference type="InterPro" id="IPR023213">
    <property type="entry name" value="CAT-like_dom_sf"/>
</dbReference>
<protein>
    <recommendedName>
        <fullName evidence="3">Choline/carnitine acyltransferase domain-containing protein</fullName>
    </recommendedName>
</protein>
<dbReference type="PANTHER" id="PTHR42034">
    <property type="entry name" value="CHROMOSOME 7, WHOLE GENOME SHOTGUN SEQUENCE-RELATED"/>
    <property type="match status" value="1"/>
</dbReference>
<dbReference type="Gene3D" id="3.30.559.10">
    <property type="entry name" value="Chloramphenicol acetyltransferase-like domain"/>
    <property type="match status" value="1"/>
</dbReference>
<dbReference type="Proteomes" id="UP001396898">
    <property type="component" value="Unassembled WGS sequence"/>
</dbReference>
<sequence>MAWKQTDVKGMYSRPMGENEYFIKLVGDAGPQQPQGPKREHWAMNAMATIAPTGSLESSDLAPLFRRAWAHLRFQHPSLAVEVAPPPDDTRLTYTVPADGAALEAWVDETFIVAADASSSADVISTFEPSPYAKLVWIPRSGELLGHTTHWRTDGVGLGLLLVGLLALASGPPLADPASLAWGTEIERLAPSVEEAAAMPTESTPELKQRAAALVGTFAHALGAIGIPCQGDAATPPAGTRSALLTLDEEETKRATAACRQLGVSMSAAVHASVAGANYALADEADRDKKHYSSTMRFGLRPHLSAPAAAAGLYTTGWMARVEAGMSWGERVRSYADEYGKGITRDFIDAHREYAAQLGAMLRTLKPGGGPSPSDVDISNMGVVDKMVPTFYGTPQAGFDVKAVGGGVEILSRQGIVYVWTFRGRLNLSVNYNEAYHSDEQMRNFVRAVRLQLLEGLFPGKAWCGGLAATRTKPRSLQYFLLAHIRLCLFDSGMLIECVSKLNFYQHSAASRVRLVLGVIRSPRPICSILRVTSGLFR</sequence>
<proteinExistence type="predicted"/>
<dbReference type="PANTHER" id="PTHR42034:SF1">
    <property type="entry name" value="CONDENSATION DOMAIN-CONTAINING PROTEIN"/>
    <property type="match status" value="1"/>
</dbReference>
<evidence type="ECO:0008006" key="3">
    <source>
        <dbReference type="Google" id="ProtNLM"/>
    </source>
</evidence>
<accession>A0ABR1R4P1</accession>
<dbReference type="Gene3D" id="3.30.559.30">
    <property type="entry name" value="Nonribosomal peptide synthetase, condensation domain"/>
    <property type="match status" value="1"/>
</dbReference>
<organism evidence="1 2">
    <name type="scientific">Apiospora marii</name>
    <dbReference type="NCBI Taxonomy" id="335849"/>
    <lineage>
        <taxon>Eukaryota</taxon>
        <taxon>Fungi</taxon>
        <taxon>Dikarya</taxon>
        <taxon>Ascomycota</taxon>
        <taxon>Pezizomycotina</taxon>
        <taxon>Sordariomycetes</taxon>
        <taxon>Xylariomycetidae</taxon>
        <taxon>Amphisphaeriales</taxon>
        <taxon>Apiosporaceae</taxon>
        <taxon>Apiospora</taxon>
    </lineage>
</organism>